<dbReference type="RefSeq" id="WP_132794272.1">
    <property type="nucleotide sequence ID" value="NZ_SLXM01000003.1"/>
</dbReference>
<keyword evidence="3" id="KW-1185">Reference proteome</keyword>
<evidence type="ECO:0000256" key="1">
    <source>
        <dbReference type="SAM" id="MobiDB-lite"/>
    </source>
</evidence>
<dbReference type="EMBL" id="SLXM01000003">
    <property type="protein sequence ID" value="TCP25887.1"/>
    <property type="molecule type" value="Genomic_DNA"/>
</dbReference>
<organism evidence="2 3">
    <name type="scientific">Tenacibaculum skagerrakense</name>
    <dbReference type="NCBI Taxonomy" id="186571"/>
    <lineage>
        <taxon>Bacteria</taxon>
        <taxon>Pseudomonadati</taxon>
        <taxon>Bacteroidota</taxon>
        <taxon>Flavobacteriia</taxon>
        <taxon>Flavobacteriales</taxon>
        <taxon>Flavobacteriaceae</taxon>
        <taxon>Tenacibaculum</taxon>
    </lineage>
</organism>
<feature type="region of interest" description="Disordered" evidence="1">
    <location>
        <begin position="31"/>
        <end position="73"/>
    </location>
</feature>
<dbReference type="AlphaFoldDB" id="A0A4R2NVB6"/>
<reference evidence="2 3" key="1">
    <citation type="submission" date="2019-03" db="EMBL/GenBank/DDBJ databases">
        <title>Genomic Encyclopedia of Type Strains, Phase IV (KMG-IV): sequencing the most valuable type-strain genomes for metagenomic binning, comparative biology and taxonomic classification.</title>
        <authorList>
            <person name="Goeker M."/>
        </authorList>
    </citation>
    <scope>NUCLEOTIDE SEQUENCE [LARGE SCALE GENOMIC DNA]</scope>
    <source>
        <strain evidence="2 3">DSM 14836</strain>
    </source>
</reference>
<evidence type="ECO:0000313" key="2">
    <source>
        <dbReference type="EMBL" id="TCP25887.1"/>
    </source>
</evidence>
<comment type="caution">
    <text evidence="2">The sequence shown here is derived from an EMBL/GenBank/DDBJ whole genome shotgun (WGS) entry which is preliminary data.</text>
</comment>
<accession>A0A4R2NVB6</accession>
<proteinExistence type="predicted"/>
<protein>
    <submittedName>
        <fullName evidence="2">Uncharacterized protein</fullName>
    </submittedName>
</protein>
<sequence>MSLEKFSGKKIEKESLSSLYGGQLFNTDTNCSTAATNSMGWDKDTDSGGTSTDTDKEIEDTNFSGGSGGTNIE</sequence>
<gene>
    <name evidence="2" type="ORF">EV195_103249</name>
</gene>
<dbReference type="Proteomes" id="UP000294564">
    <property type="component" value="Unassembled WGS sequence"/>
</dbReference>
<name>A0A4R2NVB6_9FLAO</name>
<evidence type="ECO:0000313" key="3">
    <source>
        <dbReference type="Proteomes" id="UP000294564"/>
    </source>
</evidence>